<feature type="transmembrane region" description="Helical" evidence="1">
    <location>
        <begin position="125"/>
        <end position="144"/>
    </location>
</feature>
<keyword evidence="1" id="KW-1133">Transmembrane helix</keyword>
<keyword evidence="1" id="KW-0812">Transmembrane</keyword>
<evidence type="ECO:0000313" key="2">
    <source>
        <dbReference type="EMBL" id="AAR05228.1"/>
    </source>
</evidence>
<name>Q6UD12_9PROT</name>
<dbReference type="EMBL" id="AY372453">
    <property type="protein sequence ID" value="AAR05228.1"/>
    <property type="molecule type" value="Genomic_DNA"/>
</dbReference>
<reference evidence="2" key="1">
    <citation type="journal article" date="2003" name="Proc. Natl. Acad. Sci. U.S.A.">
        <title>Proteorhodopsin genes are distributed among divergent marine bacterial taxa.</title>
        <authorList>
            <person name="De La Torre J.R."/>
            <person name="Christianson L.M."/>
            <person name="Beja O."/>
            <person name="Suzuki M.T."/>
            <person name="Karl D.M."/>
            <person name="Heidelberg J."/>
            <person name="DeLong E.F."/>
        </authorList>
    </citation>
    <scope>NUCLEOTIDE SEQUENCE</scope>
</reference>
<feature type="transmembrane region" description="Helical" evidence="1">
    <location>
        <begin position="101"/>
        <end position="119"/>
    </location>
</feature>
<feature type="transmembrane region" description="Helical" evidence="1">
    <location>
        <begin position="23"/>
        <end position="41"/>
    </location>
</feature>
<organism evidence="2">
    <name type="scientific">uncultured marine proteobacterium ANT32C12</name>
    <dbReference type="NCBI Taxonomy" id="248048"/>
    <lineage>
        <taxon>Bacteria</taxon>
        <taxon>Pseudomonadati</taxon>
        <taxon>Pseudomonadota</taxon>
        <taxon>environmental samples</taxon>
    </lineage>
</organism>
<dbReference type="AlphaFoldDB" id="Q6UD12"/>
<accession>Q6UD12</accession>
<proteinExistence type="predicted"/>
<evidence type="ECO:0000256" key="1">
    <source>
        <dbReference type="SAM" id="Phobius"/>
    </source>
</evidence>
<reference evidence="2" key="2">
    <citation type="submission" date="2003-08" db="EMBL/GenBank/DDBJ databases">
        <authorList>
            <person name="de la Torre J.R."/>
            <person name="Christianson L.M."/>
            <person name="Beja O."/>
            <person name="Suzuki M.T."/>
            <person name="Karl D.M."/>
            <person name="Heidelberg J.F."/>
            <person name="DeLong E.F."/>
        </authorList>
    </citation>
    <scope>NUCLEOTIDE SEQUENCE</scope>
</reference>
<feature type="transmembrane region" description="Helical" evidence="1">
    <location>
        <begin position="61"/>
        <end position="80"/>
    </location>
</feature>
<gene>
    <name evidence="2" type="ORF">ANT32C12.14</name>
</gene>
<sequence>MAKITGYGFWIDIKSLKGADKRNWIICCIASGIAGGIAGWFSVSLSPSGVEAFGGMENQNYIWLAVTEIVLIYIAAYTYIQVLKNQDILFQKYNDMAMIGGALGFFLLGIPIAILAPLISYEVHFVDLFLCFCVGACINSFRFYKTYIQ</sequence>
<keyword evidence="1" id="KW-0472">Membrane</keyword>
<protein>
    <submittedName>
        <fullName evidence="2">Uncharacterized protein</fullName>
    </submittedName>
</protein>